<sequence>MELPAFRSDSLEDFFVDALEDLQKQQATFSSVDDTHYGQKPQVLDLASMSTATSKKQDSSTSSSYHTAEEPSEDHQTSCAKETSTTLYDKEDSMPLDAPPGAVVKTLTVGAGEQIQFNASFTISGPIAYEVTWMMNGLPIPPTIDADMILSDTDTRLLIGHADPAVHSGTYACRCRLFDGTQTAVYFYVNVVPKEAEPTEEDEEQAEQQVTVSEIREPAHRDSTPPAVVLTPVTRQLDIPIGQVLELGVKVDRDVLVSVLCNFKGIKDKKAVQPVLVDWYHDDVLLQPSSNCIMSEQEAMVTLQTVTTNFTPDQQSEYKCVLRLPNEYSEAIQLSASIIVHFHEPTQEELASGFTPVASLAPPTHESLPKAVSISDLIDIQLIQGQRFHLVAPFDLQSANDDLAIWWTHNDEIIASRNFDMDNVKNFKCLLNKNNQTIKLVKPTAEKDDIGLYTCWVSDIGEKKNAQKCIEYAVDILESDSELDSEIRSQLEDELGQVGQESLNEEVFVIEQTDESLEEQSDVQNQLELKQPDVCGETNEDEQQHVQLAETLNLGEEFGYSDQKQPQHIVDVDVSEWSKPVEEQNSYRDQGLVHQVDSFEEISEGSGKERLSTAYDDRQNEEWMSIKENREDRLNNALEQKCELAEDRPEEQWQQQNATVMAREADQTFKQKETSIQENRHEDENGEGVDGSKLEDLSIVYGKKQEKTDRTGAEEELKRKAEEEQFKAEERKRQEEENLYVLEQLKQMTEDVEMIQVSEDGQYVGKQVANESEWTPTEGEIEPQREEEAAYCDNWEMKQLAGEIVEDEKELDSIKMDIGVESDEGKLRTKQASALVADRRSTNGNRLTETEEVTTIPGENEEVIIIDGERELHKDDKPTSVKGKVEHKKDERLEDEAKREEEKTQDDKILGGQEDLAITTQLMQKENNQHDYVNREERKIETRDLETRGTKVEEEEKAKTGYDRRHEAEGVQEGRKSEEEKKLKAEEKKAKLEEKEEEEREVEDEEKKRKAEEERKAKLEEEERKRKAEEEEKRRKAEEEEKKNKAEEEEKKRRSEEENKAKLEEEEKKRKAAEEEKKRKAEEERKAELEEEKKRKAQEEEKKRKAEEERKAELEEEKKRKAQEEEKKRKAEEERKAELEEEKKRKAEEEEKKRKAEEERKAELEEEKKRKAEEEEKKRKAEEERKAELEEEKKRKAEEEEKKRKAEEEEKKAKLEEEERKRKAEEEEKRRKAEEEEKKNKAEEEEKKRRSEEENKAKLEEEEKKRKAEEEEKKAKLEEEERKRKAEEEEKRRKAEEEEKKNKAEEEEKKRRSEEENKAKLEEEEKKRKAEEEEKKAKLEEEERKRKAEEEEKRRKAEEEEKKNKAEEEEKKRRSEEENKAKLEEEEKKRKAAEEEKKRKAEEERKAELEEEKKRKAQEEEKKRKAEEERKAELEEEKKRKAQEEEKKRKAEEERKAELEEEKKRKAQEEEKKRKAEEEKKAKLEEEKKKRKAEEEEKKRKSEEERKAKLEEEKKCKAEEERKAELEEEKKRKAEEEEKKRKAEEEQMRRKAEEEKKAKLEEEEKKRKAEEEEKKAKLEEEEKKRKAEEEEKKAKLEEEEKKRKAAEEEKKRKAEEEKKAKLEEEKKKRKAEEEEKKRKSEEERKAKLEEEKKRKAEEERKAELEEEKKRKAEEEEEKRKVEGEKKRKAKDGRKAKVKEEEEKRKPEEEREAKLAESKGKVSETVEKRMDEKRTEIMSQEEEQGKITSLARTEGEGVVEGFDVVDFQRGADVVESRNLKDLPDVLEEEMEKPASKDEELNRSKYGSRRRKEKKHSKKSDAASMDKCDSRGMEFAASSNAQTTGLSLGEFDVSADKDFVKTFEDDSVKEDTMLAKGQHSEETLEKRGDRKRRKDVGPPEKKVENRRPSKRKVDQQEVVTQQGNQAETVIAHLEETTFRRLEEKPDIAPDRESVDIVTSREIKGDGETRIGAENEHIRTIGQETDSRPLLFTIEHRTSELERAEEHVQQMDDSICIPLAEAVALSGQSLLSAVKGHSFKISVTDLPNIPLKLSWYLNDELITEDELLPPGPNGQSGLVDVCHMPSATLYIRNLTEADTGIYHLKIFDLEGNADEALGPLATVDVPVKLKKRSRDKVKRSKDVPATSPFEFEKLRCTDLSAPITEGSNLELVARFPTFGLDYDENDFQWLVDGKAVSSEGSLVRVDTDPNQGHVSLVIPTIQPEHAGTYSIRFSDNAQKRIQDNAPANSPMGDLSKALVFQPLAILKRPQTSQAMSYSERWQPSNYRPSAFERELPPSTSIKEGEHAKLEARLGRNHEIFDHEWLVNGKPILPEFTSDYTIWRADNLLALTIPRMRRDLAGIYELRVFGEQDIYTTSTDLIVEPSRAKISSYKLTPADGLKPLFTKRLQDYEVDVGDCVRFTARVMAEPPAVIVWKHNGNIVTGDHRIKLFNDDANPSLTIRHARPEDRGRYCCIATNALGRVDTEGVLQVHDTDRYVPLGDEFDAGGSLAGRKEIGGSKRTALPRTAPEVALVSMSVSNIDLRWKPIQSDEGITYIVELSKDGGKWWKPIITGLRETHASIAEELASPLEPVQLRVVGENEFGTGPASTPPVRIPARACIPTMPQVKPDIEFEEAASVLIKWPKATASIMEHTLLTEHVISPSAMLGQVWYAVEVREGAQSEWRRVATNLKNQFYTYHLRPGASTAIRVVAANRFGESTPTPIGLAHLDPNTLAPNLDFNPPWVSLSRPVSDDGSTYEMQPLAVTVYWKPAYMPEFCSSCVRGLEPMYRLEWRRGRSGMWQALADDLTDPEAGFRLPTDLVLALQDDAKRMKDSRSLVALNSQAIELRLFCWNKYGESGPTKPCRLVASQLFRGQLYKNSTIVDKDSMQLSQITDVLQELDQLPVMSANDRCSRLLTRISSLSTTEGIGLSWEKFTLTGLPKTSGDQPPEPHNRYRIEKYIAKPSSTLDSPNTNQADWKVASLDAAVIYGEDFILDTRPDKEEQIYRLLALNETETCSMWVDGYNRIRIPPLSELVPSAPTDLTVQCVPVNDSTISAENHITWKPANQHPLLVELPPSSELVEARELATPPLDLRYRIEARSTLSELSPWRQVAEVYGGATSAVDRKAEPGLALIYRITPINRFGEGSSVTSPPIRTPILYSALEGCIEDVRYVILGPTEIQLRWRLGDAAIDALKHDQPTTWGRKRSLCRSGSVDYSERVSFMVEVRGGYAGDWSPAVEQIQGDLNAKALLQDCHYLEHDISCRIVALIDGQRSVPSRPIRLNVRADAMTPDYTFVKPKVHVETVEEYVISWDEPDVQEIYSSHTLGLTTPQTLQRGMNYAVQVQRESKPQWETIATQLKEPHYTWAQPNPLQAYHVRVLPANQFGTGIPSRSVRVEPQVVIPDLSFIRPSIEAPADILAGSTAPELVWQLPRTYSLEKTLTPVTYEVQVRGVANASRLALGPVPHADHSTSRQSAADDDETVWRVLETNVKRTRLPLGRLDPEQEFWLRIVAVTDYGRGAPSQSVRKLVDLAAKRQQRMSASIVTIHEATPVSPTFVDPKGTVLYAPVGGRLELRSNLQTTQPDADIRFSWSLNGRPIEIP</sequence>
<dbReference type="InterPro" id="IPR036179">
    <property type="entry name" value="Ig-like_dom_sf"/>
</dbReference>
<dbReference type="Gene3D" id="2.60.40.10">
    <property type="entry name" value="Immunoglobulins"/>
    <property type="match status" value="9"/>
</dbReference>
<dbReference type="InterPro" id="IPR007110">
    <property type="entry name" value="Ig-like_dom"/>
</dbReference>
<dbReference type="InterPro" id="IPR003598">
    <property type="entry name" value="Ig_sub2"/>
</dbReference>
<evidence type="ECO:0000313" key="7">
    <source>
        <dbReference type="EMBL" id="KAG5443391.1"/>
    </source>
</evidence>
<feature type="compositionally biased region" description="Basic and acidic residues" evidence="4">
    <location>
        <begin position="668"/>
        <end position="683"/>
    </location>
</feature>
<feature type="domain" description="Ig-like" evidence="5">
    <location>
        <begin position="226"/>
        <end position="337"/>
    </location>
</feature>
<evidence type="ECO:0008006" key="9">
    <source>
        <dbReference type="Google" id="ProtNLM"/>
    </source>
</evidence>
<dbReference type="SMART" id="SM00408">
    <property type="entry name" value="IGc2"/>
    <property type="match status" value="1"/>
</dbReference>
<feature type="region of interest" description="Disordered" evidence="4">
    <location>
        <begin position="1862"/>
        <end position="1923"/>
    </location>
</feature>
<feature type="compositionally biased region" description="Basic and acidic residues" evidence="4">
    <location>
        <begin position="1005"/>
        <end position="1685"/>
    </location>
</feature>
<feature type="compositionally biased region" description="Basic and acidic residues" evidence="4">
    <location>
        <begin position="1862"/>
        <end position="1886"/>
    </location>
</feature>
<dbReference type="InterPro" id="IPR050964">
    <property type="entry name" value="Striated_Muscle_Regulatory"/>
</dbReference>
<feature type="compositionally biased region" description="Basic and acidic residues" evidence="4">
    <location>
        <begin position="67"/>
        <end position="76"/>
    </location>
</feature>
<feature type="compositionally biased region" description="Basic and acidic residues" evidence="4">
    <location>
        <begin position="703"/>
        <end position="734"/>
    </location>
</feature>
<feature type="domain" description="Fibronectin type-III" evidence="6">
    <location>
        <begin position="3293"/>
        <end position="3403"/>
    </location>
</feature>
<keyword evidence="2" id="KW-0677">Repeat</keyword>
<dbReference type="InterPro" id="IPR003599">
    <property type="entry name" value="Ig_sub"/>
</dbReference>
<feature type="region of interest" description="Disordered" evidence="4">
    <location>
        <begin position="839"/>
        <end position="1751"/>
    </location>
</feature>
<evidence type="ECO:0000256" key="2">
    <source>
        <dbReference type="ARBA" id="ARBA00022737"/>
    </source>
</evidence>
<feature type="domain" description="Ig-like" evidence="5">
    <location>
        <begin position="2399"/>
        <end position="2487"/>
    </location>
</feature>
<comment type="similarity">
    <text evidence="1">Belongs to the protein kinase superfamily. CAMK Ser/Thr protein kinase family.</text>
</comment>
<dbReference type="InterPro" id="IPR036116">
    <property type="entry name" value="FN3_sf"/>
</dbReference>
<dbReference type="PROSITE" id="PS50853">
    <property type="entry name" value="FN3"/>
    <property type="match status" value="1"/>
</dbReference>
<dbReference type="Pfam" id="PF07679">
    <property type="entry name" value="I-set"/>
    <property type="match status" value="1"/>
</dbReference>
<name>A0A8T1M3T4_CLOSI</name>
<dbReference type="OrthoDB" id="190835at2759"/>
<evidence type="ECO:0000256" key="3">
    <source>
        <dbReference type="ARBA" id="ARBA00023319"/>
    </source>
</evidence>
<feature type="region of interest" description="Disordered" evidence="4">
    <location>
        <begin position="49"/>
        <end position="99"/>
    </location>
</feature>
<reference evidence="7 8" key="2">
    <citation type="journal article" date="2021" name="Genomics">
        <title>High-quality reference genome for Clonorchis sinensis.</title>
        <authorList>
            <person name="Young N.D."/>
            <person name="Stroehlein A.J."/>
            <person name="Kinkar L."/>
            <person name="Wang T."/>
            <person name="Sohn W.M."/>
            <person name="Chang B.C.H."/>
            <person name="Kaur P."/>
            <person name="Weisz D."/>
            <person name="Dudchenko O."/>
            <person name="Aiden E.L."/>
            <person name="Korhonen P.K."/>
            <person name="Gasser R.B."/>
        </authorList>
    </citation>
    <scope>NUCLEOTIDE SEQUENCE [LARGE SCALE GENOMIC DNA]</scope>
    <source>
        <strain evidence="7">Cs-k2</strain>
    </source>
</reference>
<feature type="compositionally biased region" description="Basic and acidic residues" evidence="4">
    <location>
        <begin position="927"/>
        <end position="994"/>
    </location>
</feature>
<dbReference type="SUPFAM" id="SSF48726">
    <property type="entry name" value="Immunoglobulin"/>
    <property type="match status" value="5"/>
</dbReference>
<feature type="domain" description="Ig-like" evidence="5">
    <location>
        <begin position="2141"/>
        <end position="2239"/>
    </location>
</feature>
<proteinExistence type="inferred from homology"/>
<keyword evidence="3" id="KW-0393">Immunoglobulin domain</keyword>
<dbReference type="PANTHER" id="PTHR13817">
    <property type="entry name" value="TITIN"/>
    <property type="match status" value="1"/>
</dbReference>
<keyword evidence="8" id="KW-1185">Reference proteome</keyword>
<evidence type="ECO:0000256" key="4">
    <source>
        <dbReference type="SAM" id="MobiDB-lite"/>
    </source>
</evidence>
<evidence type="ECO:0000259" key="6">
    <source>
        <dbReference type="PROSITE" id="PS50853"/>
    </source>
</evidence>
<organism evidence="7 8">
    <name type="scientific">Clonorchis sinensis</name>
    <name type="common">Chinese liver fluke</name>
    <dbReference type="NCBI Taxonomy" id="79923"/>
    <lineage>
        <taxon>Eukaryota</taxon>
        <taxon>Metazoa</taxon>
        <taxon>Spiralia</taxon>
        <taxon>Lophotrochozoa</taxon>
        <taxon>Platyhelminthes</taxon>
        <taxon>Trematoda</taxon>
        <taxon>Digenea</taxon>
        <taxon>Opisthorchiida</taxon>
        <taxon>Opisthorchiata</taxon>
        <taxon>Opisthorchiidae</taxon>
        <taxon>Clonorchis</taxon>
    </lineage>
</organism>
<feature type="domain" description="Ig-like" evidence="5">
    <location>
        <begin position="369"/>
        <end position="471"/>
    </location>
</feature>
<feature type="region of interest" description="Disordered" evidence="4">
    <location>
        <begin position="668"/>
        <end position="734"/>
    </location>
</feature>
<reference evidence="7 8" key="1">
    <citation type="journal article" date="2018" name="Biotechnol. Adv.">
        <title>Improved genomic resources and new bioinformatic workflow for the carcinogenic parasite Clonorchis sinensis: Biotechnological implications.</title>
        <authorList>
            <person name="Wang D."/>
            <person name="Korhonen P.K."/>
            <person name="Gasser R.B."/>
            <person name="Young N.D."/>
        </authorList>
    </citation>
    <scope>NUCLEOTIDE SEQUENCE [LARGE SCALE GENOMIC DNA]</scope>
    <source>
        <strain evidence="7">Cs-k2</strain>
    </source>
</reference>
<dbReference type="Proteomes" id="UP000286415">
    <property type="component" value="Unassembled WGS sequence"/>
</dbReference>
<feature type="compositionally biased region" description="Basic and acidic residues" evidence="4">
    <location>
        <begin position="1893"/>
        <end position="1913"/>
    </location>
</feature>
<feature type="compositionally biased region" description="Basic and acidic residues" evidence="4">
    <location>
        <begin position="1817"/>
        <end position="1828"/>
    </location>
</feature>
<evidence type="ECO:0000259" key="5">
    <source>
        <dbReference type="PROSITE" id="PS50835"/>
    </source>
</evidence>
<feature type="compositionally biased region" description="Basic and acidic residues" evidence="4">
    <location>
        <begin position="1790"/>
        <end position="1801"/>
    </location>
</feature>
<evidence type="ECO:0000313" key="8">
    <source>
        <dbReference type="Proteomes" id="UP000286415"/>
    </source>
</evidence>
<dbReference type="EMBL" id="NIRI02000056">
    <property type="protein sequence ID" value="KAG5443391.1"/>
    <property type="molecule type" value="Genomic_DNA"/>
</dbReference>
<feature type="compositionally biased region" description="Polar residues" evidence="4">
    <location>
        <begin position="77"/>
        <end position="87"/>
    </location>
</feature>
<dbReference type="InterPro" id="IPR003961">
    <property type="entry name" value="FN3_dom"/>
</dbReference>
<feature type="region of interest" description="Disordered" evidence="4">
    <location>
        <begin position="1772"/>
        <end position="1828"/>
    </location>
</feature>
<dbReference type="CDD" id="cd00096">
    <property type="entry name" value="Ig"/>
    <property type="match status" value="1"/>
</dbReference>
<dbReference type="SMART" id="SM00409">
    <property type="entry name" value="IG"/>
    <property type="match status" value="6"/>
</dbReference>
<dbReference type="InterPro" id="IPR013783">
    <property type="entry name" value="Ig-like_fold"/>
</dbReference>
<gene>
    <name evidence="7" type="ORF">CSKR_108172</name>
</gene>
<dbReference type="FunFam" id="2.60.40.10:FF:000080">
    <property type="entry name" value="Myosin light chain kinase, smooth muscle"/>
    <property type="match status" value="1"/>
</dbReference>
<feature type="compositionally biased region" description="Acidic residues" evidence="4">
    <location>
        <begin position="995"/>
        <end position="1004"/>
    </location>
</feature>
<feature type="compositionally biased region" description="Basic and acidic residues" evidence="4">
    <location>
        <begin position="1772"/>
        <end position="1782"/>
    </location>
</feature>
<dbReference type="CDD" id="cd00063">
    <property type="entry name" value="FN3"/>
    <property type="match status" value="3"/>
</dbReference>
<dbReference type="SMART" id="SM00060">
    <property type="entry name" value="FN3"/>
    <property type="match status" value="5"/>
</dbReference>
<dbReference type="InterPro" id="IPR013098">
    <property type="entry name" value="Ig_I-set"/>
</dbReference>
<feature type="compositionally biased region" description="Basic residues" evidence="4">
    <location>
        <begin position="1804"/>
        <end position="1816"/>
    </location>
</feature>
<dbReference type="SUPFAM" id="SSF49265">
    <property type="entry name" value="Fibronectin type III"/>
    <property type="match status" value="2"/>
</dbReference>
<evidence type="ECO:0000256" key="1">
    <source>
        <dbReference type="ARBA" id="ARBA00006692"/>
    </source>
</evidence>
<feature type="domain" description="Ig-like" evidence="5">
    <location>
        <begin position="99"/>
        <end position="174"/>
    </location>
</feature>
<dbReference type="PANTHER" id="PTHR13817:SF166">
    <property type="entry name" value="NEURONAL IGCAM-RELATED"/>
    <property type="match status" value="1"/>
</dbReference>
<feature type="compositionally biased region" description="Basic and acidic residues" evidence="4">
    <location>
        <begin position="1692"/>
        <end position="1735"/>
    </location>
</feature>
<protein>
    <recommendedName>
        <fullName evidence="9">Ig-like domain-containing protein</fullName>
    </recommendedName>
</protein>
<accession>A0A8T1M3T4</accession>
<feature type="compositionally biased region" description="Low complexity" evidence="4">
    <location>
        <begin position="50"/>
        <end position="64"/>
    </location>
</feature>
<comment type="caution">
    <text evidence="7">The sequence shown here is derived from an EMBL/GenBank/DDBJ whole genome shotgun (WGS) entry which is preliminary data.</text>
</comment>
<feature type="compositionally biased region" description="Basic and acidic residues" evidence="4">
    <location>
        <begin position="867"/>
        <end position="909"/>
    </location>
</feature>
<feature type="non-terminal residue" evidence="7">
    <location>
        <position position="3601"/>
    </location>
</feature>
<dbReference type="PROSITE" id="PS50835">
    <property type="entry name" value="IG_LIKE"/>
    <property type="match status" value="5"/>
</dbReference>